<feature type="region of interest" description="Disordered" evidence="1">
    <location>
        <begin position="140"/>
        <end position="162"/>
    </location>
</feature>
<sequence length="162" mass="17849">MAACGLSYDSSVFPVQNYRYGDPLAPRWLHERGSGITELPPSTWRCAGRNIPVAGGAYFRIFPYTLTRFGLLKANSAGHPAVFYIHPWELDPQHPRVPVPRRVAVTHYWNLRATEPRLRRLLADMSFASAAEVIEQVGQFQGPTHLPGPDGSRVGGSGPLTG</sequence>
<dbReference type="EMBL" id="UINC01121612">
    <property type="protein sequence ID" value="SVC96899.1"/>
    <property type="molecule type" value="Genomic_DNA"/>
</dbReference>
<evidence type="ECO:0000256" key="1">
    <source>
        <dbReference type="SAM" id="MobiDB-lite"/>
    </source>
</evidence>
<gene>
    <name evidence="3" type="ORF">METZ01_LOCUS349753</name>
</gene>
<name>A0A382RGQ8_9ZZZZ</name>
<reference evidence="3" key="1">
    <citation type="submission" date="2018-05" db="EMBL/GenBank/DDBJ databases">
        <authorList>
            <person name="Lanie J.A."/>
            <person name="Ng W.-L."/>
            <person name="Kazmierczak K.M."/>
            <person name="Andrzejewski T.M."/>
            <person name="Davidsen T.M."/>
            <person name="Wayne K.J."/>
            <person name="Tettelin H."/>
            <person name="Glass J.I."/>
            <person name="Rusch D."/>
            <person name="Podicherti R."/>
            <person name="Tsui H.-C.T."/>
            <person name="Winkler M.E."/>
        </authorList>
    </citation>
    <scope>NUCLEOTIDE SEQUENCE</scope>
</reference>
<evidence type="ECO:0000259" key="2">
    <source>
        <dbReference type="Pfam" id="PF11959"/>
    </source>
</evidence>
<feature type="compositionally biased region" description="Gly residues" evidence="1">
    <location>
        <begin position="153"/>
        <end position="162"/>
    </location>
</feature>
<protein>
    <recommendedName>
        <fullName evidence="2">DUF3473 domain-containing protein</fullName>
    </recommendedName>
</protein>
<dbReference type="Pfam" id="PF11959">
    <property type="entry name" value="DUF3473"/>
    <property type="match status" value="1"/>
</dbReference>
<proteinExistence type="predicted"/>
<feature type="domain" description="DUF3473" evidence="2">
    <location>
        <begin position="10"/>
        <end position="134"/>
    </location>
</feature>
<dbReference type="Gene3D" id="3.20.20.370">
    <property type="entry name" value="Glycoside hydrolase/deacetylase"/>
    <property type="match status" value="1"/>
</dbReference>
<evidence type="ECO:0000313" key="3">
    <source>
        <dbReference type="EMBL" id="SVC96899.1"/>
    </source>
</evidence>
<organism evidence="3">
    <name type="scientific">marine metagenome</name>
    <dbReference type="NCBI Taxonomy" id="408172"/>
    <lineage>
        <taxon>unclassified sequences</taxon>
        <taxon>metagenomes</taxon>
        <taxon>ecological metagenomes</taxon>
    </lineage>
</organism>
<dbReference type="AlphaFoldDB" id="A0A382RGQ8"/>
<accession>A0A382RGQ8</accession>
<dbReference type="InterPro" id="IPR022560">
    <property type="entry name" value="DUF3473"/>
</dbReference>